<evidence type="ECO:0000313" key="3">
    <source>
        <dbReference type="Proteomes" id="UP001556367"/>
    </source>
</evidence>
<evidence type="ECO:0000259" key="1">
    <source>
        <dbReference type="PROSITE" id="PS50097"/>
    </source>
</evidence>
<name>A0ABR3JW00_9AGAR</name>
<gene>
    <name evidence="2" type="ORF">HGRIS_011724</name>
</gene>
<dbReference type="SUPFAM" id="SSF54695">
    <property type="entry name" value="POZ domain"/>
    <property type="match status" value="1"/>
</dbReference>
<feature type="domain" description="BTB" evidence="1">
    <location>
        <begin position="38"/>
        <end position="102"/>
    </location>
</feature>
<comment type="caution">
    <text evidence="2">The sequence shown here is derived from an EMBL/GenBank/DDBJ whole genome shotgun (WGS) entry which is preliminary data.</text>
</comment>
<protein>
    <recommendedName>
        <fullName evidence="1">BTB domain-containing protein</fullName>
    </recommendedName>
</protein>
<keyword evidence="3" id="KW-1185">Reference proteome</keyword>
<reference evidence="3" key="1">
    <citation type="submission" date="2024-06" db="EMBL/GenBank/DDBJ databases">
        <title>Multi-omics analyses provide insights into the biosynthesis of the anticancer antibiotic pleurotin in Hohenbuehelia grisea.</title>
        <authorList>
            <person name="Weaver J.A."/>
            <person name="Alberti F."/>
        </authorList>
    </citation>
    <scope>NUCLEOTIDE SEQUENCE [LARGE SCALE GENOMIC DNA]</scope>
    <source>
        <strain evidence="3">T-177</strain>
    </source>
</reference>
<dbReference type="CDD" id="cd18186">
    <property type="entry name" value="BTB_POZ_ZBTB_KLHL-like"/>
    <property type="match status" value="1"/>
</dbReference>
<dbReference type="Proteomes" id="UP001556367">
    <property type="component" value="Unassembled WGS sequence"/>
</dbReference>
<dbReference type="EMBL" id="JASNQZ010000002">
    <property type="protein sequence ID" value="KAL0960079.1"/>
    <property type="molecule type" value="Genomic_DNA"/>
</dbReference>
<dbReference type="InterPro" id="IPR011333">
    <property type="entry name" value="SKP1/BTB/POZ_sf"/>
</dbReference>
<proteinExistence type="predicted"/>
<sequence>MPLESELLVRQTDAGPLVVRIDPQLWFSGGTVVFAAPVDISSDATDLIHFKVHRDILCMHSPIFQDMFSVPPPVHIEEMQGVPLVVLPDDGPDVQSFLRFIYIPTYEPKGFYEADYAPKMSGALRLAVKYEVAQFAKHILDHLKGMWPANLTDWDRRRRIINDAHLREFYIACENGYAPDDPEIPEMDFRSDIAVSMICNARCEDIPELGLC</sequence>
<evidence type="ECO:0000313" key="2">
    <source>
        <dbReference type="EMBL" id="KAL0960079.1"/>
    </source>
</evidence>
<dbReference type="Pfam" id="PF00651">
    <property type="entry name" value="BTB"/>
    <property type="match status" value="1"/>
</dbReference>
<dbReference type="InterPro" id="IPR000210">
    <property type="entry name" value="BTB/POZ_dom"/>
</dbReference>
<organism evidence="2 3">
    <name type="scientific">Hohenbuehelia grisea</name>
    <dbReference type="NCBI Taxonomy" id="104357"/>
    <lineage>
        <taxon>Eukaryota</taxon>
        <taxon>Fungi</taxon>
        <taxon>Dikarya</taxon>
        <taxon>Basidiomycota</taxon>
        <taxon>Agaricomycotina</taxon>
        <taxon>Agaricomycetes</taxon>
        <taxon>Agaricomycetidae</taxon>
        <taxon>Agaricales</taxon>
        <taxon>Pleurotineae</taxon>
        <taxon>Pleurotaceae</taxon>
        <taxon>Hohenbuehelia</taxon>
    </lineage>
</organism>
<dbReference type="PROSITE" id="PS50097">
    <property type="entry name" value="BTB"/>
    <property type="match status" value="1"/>
</dbReference>
<accession>A0ABR3JW00</accession>
<dbReference type="Gene3D" id="3.30.710.10">
    <property type="entry name" value="Potassium Channel Kv1.1, Chain A"/>
    <property type="match status" value="1"/>
</dbReference>